<dbReference type="InterPro" id="IPR014729">
    <property type="entry name" value="Rossmann-like_a/b/a_fold"/>
</dbReference>
<evidence type="ECO:0000256" key="3">
    <source>
        <dbReference type="ARBA" id="ARBA00022840"/>
    </source>
</evidence>
<dbReference type="InterPro" id="IPR035684">
    <property type="entry name" value="ArgRS_core"/>
</dbReference>
<evidence type="ECO:0000256" key="1">
    <source>
        <dbReference type="ARBA" id="ARBA00022598"/>
    </source>
</evidence>
<dbReference type="PANTHER" id="PTHR11956">
    <property type="entry name" value="ARGINYL-TRNA SYNTHETASE"/>
    <property type="match status" value="1"/>
</dbReference>
<feature type="domain" description="Arginyl-tRNA synthetase catalytic core" evidence="9">
    <location>
        <begin position="133"/>
        <end position="413"/>
    </location>
</feature>
<keyword evidence="3 8" id="KW-0067">ATP-binding</keyword>
<dbReference type="EMBL" id="SEYY01018396">
    <property type="protein sequence ID" value="KAB7499396.1"/>
    <property type="molecule type" value="Genomic_DNA"/>
</dbReference>
<evidence type="ECO:0000256" key="4">
    <source>
        <dbReference type="ARBA" id="ARBA00023146"/>
    </source>
</evidence>
<evidence type="ECO:0000256" key="2">
    <source>
        <dbReference type="ARBA" id="ARBA00022741"/>
    </source>
</evidence>
<dbReference type="PRINTS" id="PR01038">
    <property type="entry name" value="TRNASYNTHARG"/>
</dbReference>
<dbReference type="Pfam" id="PF00750">
    <property type="entry name" value="tRNA-synt_1d"/>
    <property type="match status" value="1"/>
</dbReference>
<dbReference type="AlphaFoldDB" id="A0A5N5SYX0"/>
<dbReference type="GO" id="GO:0004814">
    <property type="term" value="F:arginine-tRNA ligase activity"/>
    <property type="evidence" value="ECO:0007669"/>
    <property type="project" value="InterPro"/>
</dbReference>
<name>A0A5N5SYX0_9CRUS</name>
<keyword evidence="11" id="KW-1185">Reference proteome</keyword>
<gene>
    <name evidence="10" type="primary">RARS2</name>
    <name evidence="10" type="ORF">Anas_10752</name>
</gene>
<protein>
    <recommendedName>
        <fullName evidence="6">Probable arginine--tRNA ligase, mitochondrial</fullName>
    </recommendedName>
    <alternativeName>
        <fullName evidence="5">Arginyl-tRNA synthetase</fullName>
    </alternativeName>
</protein>
<comment type="function">
    <text evidence="7">Catalyzes the attachment of arginine to tRNA(Arg) in a two-step reaction: arginine is first activated by ATP to form Arg-AMP and then transferred to the acceptor end of tRNA(Arg).</text>
</comment>
<dbReference type="Gene3D" id="3.40.50.620">
    <property type="entry name" value="HUPs"/>
    <property type="match status" value="1"/>
</dbReference>
<dbReference type="GO" id="GO:0005739">
    <property type="term" value="C:mitochondrion"/>
    <property type="evidence" value="ECO:0007669"/>
    <property type="project" value="TreeGrafter"/>
</dbReference>
<evidence type="ECO:0000256" key="8">
    <source>
        <dbReference type="RuleBase" id="RU363038"/>
    </source>
</evidence>
<dbReference type="InterPro" id="IPR001412">
    <property type="entry name" value="aa-tRNA-synth_I_CS"/>
</dbReference>
<comment type="caution">
    <text evidence="10">The sequence shown here is derived from an EMBL/GenBank/DDBJ whole genome shotgun (WGS) entry which is preliminary data.</text>
</comment>
<evidence type="ECO:0000256" key="7">
    <source>
        <dbReference type="ARBA" id="ARBA00049595"/>
    </source>
</evidence>
<evidence type="ECO:0000313" key="11">
    <source>
        <dbReference type="Proteomes" id="UP000326759"/>
    </source>
</evidence>
<dbReference type="SUPFAM" id="SSF52374">
    <property type="entry name" value="Nucleotidylyl transferase"/>
    <property type="match status" value="1"/>
</dbReference>
<organism evidence="10 11">
    <name type="scientific">Armadillidium nasatum</name>
    <dbReference type="NCBI Taxonomy" id="96803"/>
    <lineage>
        <taxon>Eukaryota</taxon>
        <taxon>Metazoa</taxon>
        <taxon>Ecdysozoa</taxon>
        <taxon>Arthropoda</taxon>
        <taxon>Crustacea</taxon>
        <taxon>Multicrustacea</taxon>
        <taxon>Malacostraca</taxon>
        <taxon>Eumalacostraca</taxon>
        <taxon>Peracarida</taxon>
        <taxon>Isopoda</taxon>
        <taxon>Oniscidea</taxon>
        <taxon>Crinocheta</taxon>
        <taxon>Armadillidiidae</taxon>
        <taxon>Armadillidium</taxon>
    </lineage>
</organism>
<evidence type="ECO:0000256" key="6">
    <source>
        <dbReference type="ARBA" id="ARBA00039495"/>
    </source>
</evidence>
<dbReference type="GO" id="GO:0032543">
    <property type="term" value="P:mitochondrial translation"/>
    <property type="evidence" value="ECO:0007669"/>
    <property type="project" value="TreeGrafter"/>
</dbReference>
<dbReference type="CDD" id="cd00671">
    <property type="entry name" value="ArgRS_core"/>
    <property type="match status" value="1"/>
</dbReference>
<dbReference type="PROSITE" id="PS00178">
    <property type="entry name" value="AA_TRNA_LIGASE_I"/>
    <property type="match status" value="1"/>
</dbReference>
<evidence type="ECO:0000313" key="10">
    <source>
        <dbReference type="EMBL" id="KAB7499396.1"/>
    </source>
</evidence>
<dbReference type="GO" id="GO:0005524">
    <property type="term" value="F:ATP binding"/>
    <property type="evidence" value="ECO:0007669"/>
    <property type="project" value="UniProtKB-KW"/>
</dbReference>
<reference evidence="10 11" key="1">
    <citation type="journal article" date="2019" name="PLoS Biol.">
        <title>Sex chromosomes control vertical transmission of feminizing Wolbachia symbionts in an isopod.</title>
        <authorList>
            <person name="Becking T."/>
            <person name="Chebbi M.A."/>
            <person name="Giraud I."/>
            <person name="Moumen B."/>
            <person name="Laverre T."/>
            <person name="Caubet Y."/>
            <person name="Peccoud J."/>
            <person name="Gilbert C."/>
            <person name="Cordaux R."/>
        </authorList>
    </citation>
    <scope>NUCLEOTIDE SEQUENCE [LARGE SCALE GENOMIC DNA]</scope>
    <source>
        <strain evidence="10">ANa2</strain>
        <tissue evidence="10">Whole body excluding digestive tract and cuticle</tissue>
    </source>
</reference>
<keyword evidence="8" id="KW-0648">Protein biosynthesis</keyword>
<evidence type="ECO:0000259" key="9">
    <source>
        <dbReference type="Pfam" id="PF00750"/>
    </source>
</evidence>
<keyword evidence="2 8" id="KW-0547">Nucleotide-binding</keyword>
<evidence type="ECO:0000256" key="5">
    <source>
        <dbReference type="ARBA" id="ARBA00033033"/>
    </source>
</evidence>
<dbReference type="FunFam" id="3.40.50.620:FF:000058">
    <property type="entry name" value="Mitochondrial arginyl-tRNA synthetase"/>
    <property type="match status" value="1"/>
</dbReference>
<dbReference type="InterPro" id="IPR001278">
    <property type="entry name" value="Arg-tRNA-ligase"/>
</dbReference>
<dbReference type="OrthoDB" id="68056at2759"/>
<dbReference type="PANTHER" id="PTHR11956:SF11">
    <property type="entry name" value="ARGININE--TRNA LIGASE, MITOCHONDRIAL-RELATED"/>
    <property type="match status" value="1"/>
</dbReference>
<comment type="similarity">
    <text evidence="8">Belongs to the class-I aminoacyl-tRNA synthetase family.</text>
</comment>
<dbReference type="GO" id="GO:0006420">
    <property type="term" value="P:arginyl-tRNA aminoacylation"/>
    <property type="evidence" value="ECO:0007669"/>
    <property type="project" value="InterPro"/>
</dbReference>
<dbReference type="Proteomes" id="UP000326759">
    <property type="component" value="Unassembled WGS sequence"/>
</dbReference>
<keyword evidence="1 8" id="KW-0436">Ligase</keyword>
<keyword evidence="4 8" id="KW-0030">Aminoacyl-tRNA synthetase</keyword>
<sequence>MAFIIRSFICNKIIQCANGFPIGGKGTRPAELLSFIKICPRRSPTIEYIFEFGDKKKNKCIQKNPLHMSSAPKIIEKFLPDDYVKSVFLDNNLKPPKIKFKVNNEKVVEEVINIVCERPNSFWKSSALLSSIPRQNIIVEYSSPNIAKPFHMGHLRSTIIGNFIGNLCSAVGHDVTRINYLGDWGKQFGLLKYAFDKRSMSEKDLESNPIKTLYELYVDVCREAEVSQDVHLKANEIFTLMEKGDENHLKDWKLFRDLSIKSFEKTFRRLNVNFDEYHGESMYKLEHSSLIIKNMEEKCLLKDLPDGRKVFIFNEKSSVVTIMKSDGSTLYITRDIAAAIDRFKKYKFDKMYYIVDNSQHDHFLSLKRILKALGYNWSDYIEYVNFGRILGMSTRKGQVVFLDDVLNEAKELTLETGDTGARLQYSHCRLVRLEENCGMSYNHNANLKSLLEPEAIDLI</sequence>
<proteinExistence type="inferred from homology"/>
<accession>A0A5N5SYX0</accession>